<evidence type="ECO:0000313" key="2">
    <source>
        <dbReference type="Proteomes" id="UP000008177"/>
    </source>
</evidence>
<dbReference type="Proteomes" id="UP000008177">
    <property type="component" value="Unplaced contigs"/>
</dbReference>
<organism evidence="1 2">
    <name type="scientific">Botryotinia fuckeliana (strain T4)</name>
    <name type="common">Noble rot fungus</name>
    <name type="synonym">Botrytis cinerea</name>
    <dbReference type="NCBI Taxonomy" id="999810"/>
    <lineage>
        <taxon>Eukaryota</taxon>
        <taxon>Fungi</taxon>
        <taxon>Dikarya</taxon>
        <taxon>Ascomycota</taxon>
        <taxon>Pezizomycotina</taxon>
        <taxon>Leotiomycetes</taxon>
        <taxon>Helotiales</taxon>
        <taxon>Sclerotiniaceae</taxon>
        <taxon>Botrytis</taxon>
    </lineage>
</organism>
<dbReference type="EMBL" id="FQ790250">
    <property type="protein sequence ID" value="CCD42904.1"/>
    <property type="molecule type" value="Genomic_DNA"/>
</dbReference>
<dbReference type="HOGENOM" id="CLU_2072769_0_0_1"/>
<evidence type="ECO:0000313" key="1">
    <source>
        <dbReference type="EMBL" id="CCD42904.1"/>
    </source>
</evidence>
<reference evidence="2" key="1">
    <citation type="journal article" date="2011" name="PLoS Genet.">
        <title>Genomic analysis of the necrotrophic fungal pathogens Sclerotinia sclerotiorum and Botrytis cinerea.</title>
        <authorList>
            <person name="Amselem J."/>
            <person name="Cuomo C.A."/>
            <person name="van Kan J.A."/>
            <person name="Viaud M."/>
            <person name="Benito E.P."/>
            <person name="Couloux A."/>
            <person name="Coutinho P.M."/>
            <person name="de Vries R.P."/>
            <person name="Dyer P.S."/>
            <person name="Fillinger S."/>
            <person name="Fournier E."/>
            <person name="Gout L."/>
            <person name="Hahn M."/>
            <person name="Kohn L."/>
            <person name="Lapalu N."/>
            <person name="Plummer K.M."/>
            <person name="Pradier J.M."/>
            <person name="Quevillon E."/>
            <person name="Sharon A."/>
            <person name="Simon A."/>
            <person name="ten Have A."/>
            <person name="Tudzynski B."/>
            <person name="Tudzynski P."/>
            <person name="Wincker P."/>
            <person name="Andrew M."/>
            <person name="Anthouard V."/>
            <person name="Beever R.E."/>
            <person name="Beffa R."/>
            <person name="Benoit I."/>
            <person name="Bouzid O."/>
            <person name="Brault B."/>
            <person name="Chen Z."/>
            <person name="Choquer M."/>
            <person name="Collemare J."/>
            <person name="Cotton P."/>
            <person name="Danchin E.G."/>
            <person name="Da Silva C."/>
            <person name="Gautier A."/>
            <person name="Giraud C."/>
            <person name="Giraud T."/>
            <person name="Gonzalez C."/>
            <person name="Grossetete S."/>
            <person name="Guldener U."/>
            <person name="Henrissat B."/>
            <person name="Howlett B.J."/>
            <person name="Kodira C."/>
            <person name="Kretschmer M."/>
            <person name="Lappartient A."/>
            <person name="Leroch M."/>
            <person name="Levis C."/>
            <person name="Mauceli E."/>
            <person name="Neuveglise C."/>
            <person name="Oeser B."/>
            <person name="Pearson M."/>
            <person name="Poulain J."/>
            <person name="Poussereau N."/>
            <person name="Quesneville H."/>
            <person name="Rascle C."/>
            <person name="Schumacher J."/>
            <person name="Segurens B."/>
            <person name="Sexton A."/>
            <person name="Silva E."/>
            <person name="Sirven C."/>
            <person name="Soanes D.M."/>
            <person name="Talbot N.J."/>
            <person name="Templeton M."/>
            <person name="Yandava C."/>
            <person name="Yarden O."/>
            <person name="Zeng Q."/>
            <person name="Rollins J.A."/>
            <person name="Lebrun M.H."/>
            <person name="Dickman M."/>
        </authorList>
    </citation>
    <scope>NUCLEOTIDE SEQUENCE [LARGE SCALE GENOMIC DNA]</scope>
    <source>
        <strain evidence="2">T4</strain>
    </source>
</reference>
<accession>G2XQ16</accession>
<proteinExistence type="predicted"/>
<name>G2XQ16_BOTF4</name>
<protein>
    <submittedName>
        <fullName evidence="1">Uncharacterized protein</fullName>
    </submittedName>
</protein>
<sequence length="118" mass="13244">MQSLSLPLLDVGSVNIGVETYIPAKQSRRFLQTKRTRSTEQSLGTCPLVLHIPTGIPWRTNILPTLSAFPGADSTATVQHSPDGRSIALRASESLILWFVILERRSRPRDERVKCRFM</sequence>
<dbReference type="AlphaFoldDB" id="G2XQ16"/>
<gene>
    <name evidence="1" type="ORF">BofuT4_P072000.1</name>
</gene>
<dbReference type="InParanoid" id="G2XQ16"/>